<evidence type="ECO:0008006" key="3">
    <source>
        <dbReference type="Google" id="ProtNLM"/>
    </source>
</evidence>
<accession>F4Q2M0</accession>
<dbReference type="Proteomes" id="UP000007797">
    <property type="component" value="Unassembled WGS sequence"/>
</dbReference>
<dbReference type="RefSeq" id="XP_004355971.1">
    <property type="nucleotide sequence ID" value="XM_004355918.1"/>
</dbReference>
<keyword evidence="2" id="KW-1185">Reference proteome</keyword>
<evidence type="ECO:0000313" key="1">
    <source>
        <dbReference type="EMBL" id="EGG17487.1"/>
    </source>
</evidence>
<evidence type="ECO:0000313" key="2">
    <source>
        <dbReference type="Proteomes" id="UP000007797"/>
    </source>
</evidence>
<dbReference type="KEGG" id="dfa:DFA_08483"/>
<organism evidence="1 2">
    <name type="scientific">Cavenderia fasciculata</name>
    <name type="common">Slime mold</name>
    <name type="synonym">Dictyostelium fasciculatum</name>
    <dbReference type="NCBI Taxonomy" id="261658"/>
    <lineage>
        <taxon>Eukaryota</taxon>
        <taxon>Amoebozoa</taxon>
        <taxon>Evosea</taxon>
        <taxon>Eumycetozoa</taxon>
        <taxon>Dictyostelia</taxon>
        <taxon>Acytosteliales</taxon>
        <taxon>Cavenderiaceae</taxon>
        <taxon>Cavenderia</taxon>
    </lineage>
</organism>
<reference evidence="2" key="1">
    <citation type="journal article" date="2011" name="Genome Res.">
        <title>Phylogeny-wide analysis of social amoeba genomes highlights ancient origins for complex intercellular communication.</title>
        <authorList>
            <person name="Heidel A.J."/>
            <person name="Lawal H.M."/>
            <person name="Felder M."/>
            <person name="Schilde C."/>
            <person name="Helps N.R."/>
            <person name="Tunggal B."/>
            <person name="Rivero F."/>
            <person name="John U."/>
            <person name="Schleicher M."/>
            <person name="Eichinger L."/>
            <person name="Platzer M."/>
            <person name="Noegel A.A."/>
            <person name="Schaap P."/>
            <person name="Gloeckner G."/>
        </authorList>
    </citation>
    <scope>NUCLEOTIDE SEQUENCE [LARGE SCALE GENOMIC DNA]</scope>
    <source>
        <strain evidence="2">SH3</strain>
    </source>
</reference>
<dbReference type="EMBL" id="GL883021">
    <property type="protein sequence ID" value="EGG17487.1"/>
    <property type="molecule type" value="Genomic_DNA"/>
</dbReference>
<dbReference type="AlphaFoldDB" id="F4Q2M0"/>
<dbReference type="GeneID" id="14869510"/>
<name>F4Q2M0_CACFS</name>
<proteinExistence type="predicted"/>
<protein>
    <recommendedName>
        <fullName evidence="3">F-box domain-containing protein</fullName>
    </recommendedName>
</protein>
<sequence>MSTTTTTTTRILTLPHHIVKEIIKDELRQTRKRSMVMGLVCRKWFEWITDMYNSYHNGRSVFSPVIYNLNTSASSSSSTATTTTTIIKNDYWSYFPHLLNPFCMLKSIFCFRLTNSLDSSQSSSSSLSSSSSSTLINNNNNVNSNNNNNINNYTNSELEFVYKCMFERLCQIEVMNLHESMNIQAQRMVNTMAKYHQTQTLSLSIQSCPTSMTFQEVVVPLRRFLRTLWVSLDSITINEAKIIGSFIRECPHMEEKTLIAGGVLNLDQQGGGQQQPHSILTQFIESIGLHTTINLFSFDIRYGDFEVQAPRFAHFPNLKYLTVTKTAGWSRQQLEQLSVSCPSISYLGSRDLSVEVLPVLSKLPCLSTIGLFLPHSSPIYQQLQLQPNSIQLPANLDRLEVLVETQEHISSFFKSFSHRPLDNPHTSLTHLEIRAVELNELVPTVDLGDLSIFVNFCTKLKTLKIHGYFHQRISGMERLYQSLHQNQSLEHLIIDFPCSSVEEVLELFELLTVNNCISRLTLMCFSFRAYHLSVSAEHSLSTRCSKKRAWFCNITSFFVAVEPSPPQN</sequence>
<dbReference type="SUPFAM" id="SSF52047">
    <property type="entry name" value="RNI-like"/>
    <property type="match status" value="1"/>
</dbReference>
<gene>
    <name evidence="1" type="ORF">DFA_08483</name>
</gene>